<dbReference type="Proteomes" id="UP000072741">
    <property type="component" value="Unassembled WGS sequence"/>
</dbReference>
<evidence type="ECO:0000313" key="4">
    <source>
        <dbReference type="Proteomes" id="UP000072741"/>
    </source>
</evidence>
<dbReference type="PANTHER" id="PTHR30399:SF1">
    <property type="entry name" value="UTP PYROPHOSPHATASE"/>
    <property type="match status" value="1"/>
</dbReference>
<dbReference type="Pfam" id="PF01863">
    <property type="entry name" value="YgjP-like"/>
    <property type="match status" value="1"/>
</dbReference>
<accession>A0A147GLH0</accession>
<reference evidence="3 4" key="1">
    <citation type="journal article" date="2016" name="Front. Microbiol.">
        <title>Genomic Resource of Rice Seed Associated Bacteria.</title>
        <authorList>
            <person name="Midha S."/>
            <person name="Bansal K."/>
            <person name="Sharma S."/>
            <person name="Kumar N."/>
            <person name="Patil P.P."/>
            <person name="Chaudhry V."/>
            <person name="Patil P.B."/>
        </authorList>
    </citation>
    <scope>NUCLEOTIDE SEQUENCE [LARGE SCALE GENOMIC DNA]</scope>
    <source>
        <strain evidence="3 4">NS331</strain>
    </source>
</reference>
<keyword evidence="4" id="KW-1185">Reference proteome</keyword>
<dbReference type="EMBL" id="LDSL01000218">
    <property type="protein sequence ID" value="KTT12163.1"/>
    <property type="molecule type" value="Genomic_DNA"/>
</dbReference>
<dbReference type="GO" id="GO:0016787">
    <property type="term" value="F:hydrolase activity"/>
    <property type="evidence" value="ECO:0007669"/>
    <property type="project" value="UniProtKB-KW"/>
</dbReference>
<dbReference type="InterPro" id="IPR053136">
    <property type="entry name" value="UTP_pyrophosphatase-like"/>
</dbReference>
<evidence type="ECO:0000259" key="2">
    <source>
        <dbReference type="Pfam" id="PF01863"/>
    </source>
</evidence>
<feature type="domain" description="YgjP-like metallopeptidase" evidence="2">
    <location>
        <begin position="108"/>
        <end position="325"/>
    </location>
</feature>
<organism evidence="3 4">
    <name type="scientific">Pseudacidovorax intermedius</name>
    <dbReference type="NCBI Taxonomy" id="433924"/>
    <lineage>
        <taxon>Bacteria</taxon>
        <taxon>Pseudomonadati</taxon>
        <taxon>Pseudomonadota</taxon>
        <taxon>Betaproteobacteria</taxon>
        <taxon>Burkholderiales</taxon>
        <taxon>Comamonadaceae</taxon>
        <taxon>Pseudacidovorax</taxon>
    </lineage>
</organism>
<dbReference type="PATRIC" id="fig|433924.3.peg.2230"/>
<dbReference type="InterPro" id="IPR002725">
    <property type="entry name" value="YgjP-like_metallopeptidase"/>
</dbReference>
<proteinExistence type="predicted"/>
<evidence type="ECO:0000313" key="3">
    <source>
        <dbReference type="EMBL" id="KTT12163.1"/>
    </source>
</evidence>
<name>A0A147GLH0_9BURK</name>
<dbReference type="CDD" id="cd07344">
    <property type="entry name" value="M48_yhfN_like"/>
    <property type="match status" value="1"/>
</dbReference>
<sequence>MDLFGDGPAPAVPAAPARPGGPRAPGTSAGAKGREPLPGTAALPPLGNTPLPVPPGAGAAPAGDPALRPAPGGPDGRTLVFTHPRASREIVLGDARIAYAFDRGHRRTIGFSVGTEGLAVRAPRWAAIRDVEAALHEKANWILRKLSEARQREARQEAGRIAWCDGAQLPFLGRLVTLRLDPTDRQAGAGGLLDVGDGSADAPQLLRLALSPDVGEARIRDAAQAWLTRQARRVFTERLAHFAPQLGVQWTKLSLSNAATRWGSASADGSIRLNWRLIHYRLPIIDYVVVHELAHLRVMDHSPRFWDEVGRVLPDYAQRRQVLKDEPAPRWG</sequence>
<keyword evidence="3" id="KW-0378">Hydrolase</keyword>
<dbReference type="Gene3D" id="3.30.2010.10">
    <property type="entry name" value="Metalloproteases ('zincins'), catalytic domain"/>
    <property type="match status" value="1"/>
</dbReference>
<feature type="compositionally biased region" description="Low complexity" evidence="1">
    <location>
        <begin position="1"/>
        <end position="70"/>
    </location>
</feature>
<dbReference type="PANTHER" id="PTHR30399">
    <property type="entry name" value="UNCHARACTERIZED PROTEIN YGJP"/>
    <property type="match status" value="1"/>
</dbReference>
<dbReference type="AlphaFoldDB" id="A0A147GLH0"/>
<evidence type="ECO:0000256" key="1">
    <source>
        <dbReference type="SAM" id="MobiDB-lite"/>
    </source>
</evidence>
<feature type="region of interest" description="Disordered" evidence="1">
    <location>
        <begin position="1"/>
        <end position="78"/>
    </location>
</feature>
<gene>
    <name evidence="3" type="ORF">NS331_24555</name>
</gene>
<comment type="caution">
    <text evidence="3">The sequence shown here is derived from an EMBL/GenBank/DDBJ whole genome shotgun (WGS) entry which is preliminary data.</text>
</comment>
<protein>
    <submittedName>
        <fullName evidence="3">Metal-dependent hydrolase</fullName>
    </submittedName>
</protein>